<reference evidence="1 2" key="1">
    <citation type="journal article" date="2018" name="J. Biol. Chem.">
        <title>Discovery of the actinoplanic acid pathway in Streptomyces rapamycinicus reveals a genetically conserved synergism with rapamycin.</title>
        <authorList>
            <person name="Mrak P."/>
            <person name="Krastel P."/>
            <person name="Pivk Lukancic P."/>
            <person name="Tao J."/>
            <person name="Pistorius D."/>
            <person name="Moore C.M."/>
        </authorList>
    </citation>
    <scope>NUCLEOTIDE SEQUENCE [LARGE SCALE GENOMIC DNA]</scope>
    <source>
        <strain evidence="1 2">NRRL 5491</strain>
    </source>
</reference>
<sequence>MNTRGEGVEDTAGWAWEYNPDAEWVVGGMKDTDRCAVEVIGSALADLAAQGLGPDGLLDDDPEPHRLRTYSVETMLVWYQVIPHRMRVYINRVNL</sequence>
<proteinExistence type="predicted"/>
<protein>
    <submittedName>
        <fullName evidence="1">Uncharacterized protein</fullName>
    </submittedName>
</protein>
<dbReference type="HOGENOM" id="CLU_2371611_0_0_11"/>
<name>A0A0A0NMX1_STRRN</name>
<dbReference type="KEGG" id="src:M271_30005"/>
<organism evidence="1 2">
    <name type="scientific">Streptomyces rapamycinicus (strain ATCC 29253 / DSM 41530 / NRRL 5491 / AYB-994)</name>
    <name type="common">Streptomyces hygroscopicus (strain ATCC 29253)</name>
    <dbReference type="NCBI Taxonomy" id="1343740"/>
    <lineage>
        <taxon>Bacteria</taxon>
        <taxon>Bacillati</taxon>
        <taxon>Actinomycetota</taxon>
        <taxon>Actinomycetes</taxon>
        <taxon>Kitasatosporales</taxon>
        <taxon>Streptomycetaceae</taxon>
        <taxon>Streptomyces</taxon>
        <taxon>Streptomyces violaceusniger group</taxon>
    </lineage>
</organism>
<dbReference type="EMBL" id="QYCY01000001">
    <property type="protein sequence ID" value="RLV79428.1"/>
    <property type="molecule type" value="Genomic_DNA"/>
</dbReference>
<accession>A0A0A0NMX1</accession>
<dbReference type="Proteomes" id="UP000281594">
    <property type="component" value="Unassembled WGS sequence"/>
</dbReference>
<gene>
    <name evidence="1" type="ORF">D3C57_113625</name>
</gene>
<evidence type="ECO:0000313" key="1">
    <source>
        <dbReference type="EMBL" id="RLV79428.1"/>
    </source>
</evidence>
<dbReference type="RefSeq" id="WP_020870908.1">
    <property type="nucleotide sequence ID" value="NC_022785.1"/>
</dbReference>
<comment type="caution">
    <text evidence="1">The sequence shown here is derived from an EMBL/GenBank/DDBJ whole genome shotgun (WGS) entry which is preliminary data.</text>
</comment>
<dbReference type="eggNOG" id="ENOG5031NHM">
    <property type="taxonomic scope" value="Bacteria"/>
</dbReference>
<evidence type="ECO:0000313" key="2">
    <source>
        <dbReference type="Proteomes" id="UP000281594"/>
    </source>
</evidence>
<dbReference type="AlphaFoldDB" id="A0A0A0NMX1"/>
<dbReference type="STRING" id="1343740.M271_30005"/>